<evidence type="ECO:0000313" key="8">
    <source>
        <dbReference type="EMBL" id="CAH3163261.1"/>
    </source>
</evidence>
<keyword evidence="3" id="KW-0479">Metal-binding</keyword>
<dbReference type="PANTHER" id="PTHR23425:SF8">
    <property type="entry name" value="NUCLEOPORIN AMO1-LIKE"/>
    <property type="match status" value="1"/>
</dbReference>
<keyword evidence="9" id="KW-1185">Reference proteome</keyword>
<dbReference type="Proteomes" id="UP001159427">
    <property type="component" value="Unassembled WGS sequence"/>
</dbReference>
<proteinExistence type="predicted"/>
<dbReference type="PROSITE" id="PS51981">
    <property type="entry name" value="ZF_RZ"/>
    <property type="match status" value="1"/>
</dbReference>
<organism evidence="8 9">
    <name type="scientific">Porites evermanni</name>
    <dbReference type="NCBI Taxonomy" id="104178"/>
    <lineage>
        <taxon>Eukaryota</taxon>
        <taxon>Metazoa</taxon>
        <taxon>Cnidaria</taxon>
        <taxon>Anthozoa</taxon>
        <taxon>Hexacorallia</taxon>
        <taxon>Scleractinia</taxon>
        <taxon>Fungiina</taxon>
        <taxon>Poritidae</taxon>
        <taxon>Porites</taxon>
    </lineage>
</organism>
<name>A0ABN8QF23_9CNID</name>
<evidence type="ECO:0000259" key="7">
    <source>
        <dbReference type="PROSITE" id="PS51981"/>
    </source>
</evidence>
<evidence type="ECO:0000256" key="3">
    <source>
        <dbReference type="ARBA" id="ARBA00022723"/>
    </source>
</evidence>
<sequence>RRAYSALNPLTQEEKKQIVEAMSLSQGHWFKCPKGHVYAIGECGGAMERSRCNECGAVIGGANHRLEEGNDLAPEMDGARHAAWSEQANLQNYNLRDELL</sequence>
<comment type="caution">
    <text evidence="8">The sequence shown here is derived from an EMBL/GenBank/DDBJ whole genome shotgun (WGS) entry which is preliminary data.</text>
</comment>
<evidence type="ECO:0000256" key="4">
    <source>
        <dbReference type="ARBA" id="ARBA00022771"/>
    </source>
</evidence>
<keyword evidence="6" id="KW-0391">Immunity</keyword>
<dbReference type="Pfam" id="PF20173">
    <property type="entry name" value="ZnF_RZ-type"/>
    <property type="match status" value="1"/>
</dbReference>
<evidence type="ECO:0000256" key="1">
    <source>
        <dbReference type="ARBA" id="ARBA00004496"/>
    </source>
</evidence>
<dbReference type="PANTHER" id="PTHR23425">
    <property type="entry name" value="NUCLEOPORIN AMO1-LIKE"/>
    <property type="match status" value="1"/>
</dbReference>
<feature type="domain" description="RZ-type" evidence="7">
    <location>
        <begin position="10"/>
        <end position="79"/>
    </location>
</feature>
<keyword evidence="2" id="KW-0963">Cytoplasm</keyword>
<comment type="subcellular location">
    <subcellularLocation>
        <location evidence="1">Cytoplasm</location>
    </subcellularLocation>
</comment>
<evidence type="ECO:0000256" key="2">
    <source>
        <dbReference type="ARBA" id="ARBA00022490"/>
    </source>
</evidence>
<keyword evidence="4" id="KW-0863">Zinc-finger</keyword>
<accession>A0ABN8QF23</accession>
<evidence type="ECO:0000256" key="5">
    <source>
        <dbReference type="ARBA" id="ARBA00022833"/>
    </source>
</evidence>
<protein>
    <recommendedName>
        <fullName evidence="7">RZ-type domain-containing protein</fullName>
    </recommendedName>
</protein>
<feature type="non-terminal residue" evidence="8">
    <location>
        <position position="1"/>
    </location>
</feature>
<gene>
    <name evidence="8" type="ORF">PEVE_00004554</name>
</gene>
<keyword evidence="5" id="KW-0862">Zinc</keyword>
<evidence type="ECO:0000313" key="9">
    <source>
        <dbReference type="Proteomes" id="UP001159427"/>
    </source>
</evidence>
<dbReference type="EMBL" id="CALNXI010001284">
    <property type="protein sequence ID" value="CAH3163261.1"/>
    <property type="molecule type" value="Genomic_DNA"/>
</dbReference>
<evidence type="ECO:0000256" key="6">
    <source>
        <dbReference type="ARBA" id="ARBA00022859"/>
    </source>
</evidence>
<dbReference type="InterPro" id="IPR046439">
    <property type="entry name" value="ZF_RZ_dom"/>
</dbReference>
<reference evidence="8 9" key="1">
    <citation type="submission" date="2022-05" db="EMBL/GenBank/DDBJ databases">
        <authorList>
            <consortium name="Genoscope - CEA"/>
            <person name="William W."/>
        </authorList>
    </citation>
    <scope>NUCLEOTIDE SEQUENCE [LARGE SCALE GENOMIC DNA]</scope>
</reference>